<gene>
    <name evidence="2" type="ORF">ACFPZN_21460</name>
</gene>
<reference evidence="3" key="1">
    <citation type="journal article" date="2019" name="Int. J. Syst. Evol. Microbiol.">
        <title>The Global Catalogue of Microorganisms (GCM) 10K type strain sequencing project: providing services to taxonomists for standard genome sequencing and annotation.</title>
        <authorList>
            <consortium name="The Broad Institute Genomics Platform"/>
            <consortium name="The Broad Institute Genome Sequencing Center for Infectious Disease"/>
            <person name="Wu L."/>
            <person name="Ma J."/>
        </authorList>
    </citation>
    <scope>NUCLEOTIDE SEQUENCE [LARGE SCALE GENOMIC DNA]</scope>
    <source>
        <strain evidence="3">KCTC 42087</strain>
    </source>
</reference>
<organism evidence="2 3">
    <name type="scientific">Actinomadura rugatobispora</name>
    <dbReference type="NCBI Taxonomy" id="1994"/>
    <lineage>
        <taxon>Bacteria</taxon>
        <taxon>Bacillati</taxon>
        <taxon>Actinomycetota</taxon>
        <taxon>Actinomycetes</taxon>
        <taxon>Streptosporangiales</taxon>
        <taxon>Thermomonosporaceae</taxon>
        <taxon>Actinomadura</taxon>
    </lineage>
</organism>
<feature type="signal peptide" evidence="1">
    <location>
        <begin position="1"/>
        <end position="27"/>
    </location>
</feature>
<keyword evidence="1" id="KW-0732">Signal</keyword>
<protein>
    <recommendedName>
        <fullName evidence="4">Secreted protein</fullName>
    </recommendedName>
</protein>
<comment type="caution">
    <text evidence="2">The sequence shown here is derived from an EMBL/GenBank/DDBJ whole genome shotgun (WGS) entry which is preliminary data.</text>
</comment>
<keyword evidence="3" id="KW-1185">Reference proteome</keyword>
<accession>A0ABW1A0W1</accession>
<proteinExistence type="predicted"/>
<evidence type="ECO:0000313" key="2">
    <source>
        <dbReference type="EMBL" id="MFC5748203.1"/>
    </source>
</evidence>
<feature type="chain" id="PRO_5046203304" description="Secreted protein" evidence="1">
    <location>
        <begin position="28"/>
        <end position="191"/>
    </location>
</feature>
<evidence type="ECO:0008006" key="4">
    <source>
        <dbReference type="Google" id="ProtNLM"/>
    </source>
</evidence>
<evidence type="ECO:0000313" key="3">
    <source>
        <dbReference type="Proteomes" id="UP001596074"/>
    </source>
</evidence>
<dbReference type="RefSeq" id="WP_378283844.1">
    <property type="nucleotide sequence ID" value="NZ_JBHSON010000029.1"/>
</dbReference>
<name>A0ABW1A0W1_9ACTN</name>
<sequence>MIGSTVRRLVLVAALLATALTAPPAHAQSAPRAADYVTFFSTNMGLWNLRTRQRIITCQEHEMVGWPTFNAVNLETEAFTNCTDSLNFSLNAQATGIWKYKTLTSYPPSSLTTISITQISLHFSGVSCSITVTGGSPGIYDSAGAAMALAALQPNPDKVTLIASGVVSCFGLVTNGDLLEWRGDYTVDPPL</sequence>
<dbReference type="EMBL" id="JBHSON010000029">
    <property type="protein sequence ID" value="MFC5748203.1"/>
    <property type="molecule type" value="Genomic_DNA"/>
</dbReference>
<evidence type="ECO:0000256" key="1">
    <source>
        <dbReference type="SAM" id="SignalP"/>
    </source>
</evidence>
<dbReference type="Proteomes" id="UP001596074">
    <property type="component" value="Unassembled WGS sequence"/>
</dbReference>